<keyword evidence="1" id="KW-0472">Membrane</keyword>
<feature type="transmembrane region" description="Helical" evidence="1">
    <location>
        <begin position="146"/>
        <end position="175"/>
    </location>
</feature>
<feature type="transmembrane region" description="Helical" evidence="1">
    <location>
        <begin position="230"/>
        <end position="250"/>
    </location>
</feature>
<reference evidence="2 3" key="1">
    <citation type="journal article" date="2015" name="Nature">
        <title>rRNA introns, odd ribosomes, and small enigmatic genomes across a large radiation of phyla.</title>
        <authorList>
            <person name="Brown C.T."/>
            <person name="Hug L.A."/>
            <person name="Thomas B.C."/>
            <person name="Sharon I."/>
            <person name="Castelle C.J."/>
            <person name="Singh A."/>
            <person name="Wilkins M.J."/>
            <person name="Williams K.H."/>
            <person name="Banfield J.F."/>
        </authorList>
    </citation>
    <scope>NUCLEOTIDE SEQUENCE [LARGE SCALE GENOMIC DNA]</scope>
</reference>
<feature type="transmembrane region" description="Helical" evidence="1">
    <location>
        <begin position="108"/>
        <end position="134"/>
    </location>
</feature>
<dbReference type="PANTHER" id="PTHR36833">
    <property type="entry name" value="SLR0610 PROTEIN-RELATED"/>
    <property type="match status" value="1"/>
</dbReference>
<gene>
    <name evidence="2" type="ORF">UW60_C0012G0053</name>
</gene>
<evidence type="ECO:0000256" key="1">
    <source>
        <dbReference type="SAM" id="Phobius"/>
    </source>
</evidence>
<dbReference type="PANTHER" id="PTHR36833:SF1">
    <property type="entry name" value="INTEGRAL MEMBRANE TRANSPORT PROTEIN"/>
    <property type="match status" value="1"/>
</dbReference>
<evidence type="ECO:0000313" key="2">
    <source>
        <dbReference type="EMBL" id="KKT67167.1"/>
    </source>
</evidence>
<keyword evidence="1" id="KW-1133">Transmembrane helix</keyword>
<dbReference type="Proteomes" id="UP000034826">
    <property type="component" value="Unassembled WGS sequence"/>
</dbReference>
<proteinExistence type="predicted"/>
<keyword evidence="1" id="KW-0812">Transmembrane</keyword>
<comment type="caution">
    <text evidence="2">The sequence shown here is derived from an EMBL/GenBank/DDBJ whole genome shotgun (WGS) entry which is preliminary data.</text>
</comment>
<feature type="transmembrane region" description="Helical" evidence="1">
    <location>
        <begin position="205"/>
        <end position="224"/>
    </location>
</feature>
<dbReference type="Pfam" id="PF06182">
    <property type="entry name" value="ABC2_membrane_6"/>
    <property type="match status" value="1"/>
</dbReference>
<dbReference type="AlphaFoldDB" id="A0A0G1LEX1"/>
<protein>
    <submittedName>
        <fullName evidence="2">Uncharacterized protein</fullName>
    </submittedName>
</protein>
<feature type="transmembrane region" description="Helical" evidence="1">
    <location>
        <begin position="27"/>
        <end position="51"/>
    </location>
</feature>
<accession>A0A0G1LEX1</accession>
<name>A0A0G1LEX1_9BACT</name>
<organism evidence="2 3">
    <name type="scientific">Candidatus Woesebacteria bacterium GW2011_GWA2_44_33</name>
    <dbReference type="NCBI Taxonomy" id="1618564"/>
    <lineage>
        <taxon>Bacteria</taxon>
        <taxon>Candidatus Woeseibacteriota</taxon>
    </lineage>
</organism>
<sequence>MRSLKKYLKVWWLMSRNSFMGMLSQRFGAGIFIIGKLLRFGFFLAFIFFLLKGTKTLAGYNLNQTLFFFLTFNLIDVVAQFLFREVYRFRPLVVSGSFDLVLTKPMSALFRSLMGGADVLDLVTISPLVLAIYLVGRGLGPSPTDVLFYIFLIINGLALATAFHIAVISMGIITLEIDHTIMIYRDITNLGRFPIDIYKQPLQGILTYLIPVGIMITLPAKALMGLVSPWGVLLSFAIGVAAVLVSIRLWHFALTKYTSASS</sequence>
<dbReference type="EMBL" id="LCIY01000012">
    <property type="protein sequence ID" value="KKT67167.1"/>
    <property type="molecule type" value="Genomic_DNA"/>
</dbReference>
<evidence type="ECO:0000313" key="3">
    <source>
        <dbReference type="Proteomes" id="UP000034826"/>
    </source>
</evidence>
<feature type="transmembrane region" description="Helical" evidence="1">
    <location>
        <begin position="66"/>
        <end position="87"/>
    </location>
</feature>
<dbReference type="InterPro" id="IPR010390">
    <property type="entry name" value="ABC-2_transporter-like"/>
</dbReference>